<gene>
    <name evidence="1" type="ORF">IFO67_03180</name>
</gene>
<dbReference type="EMBL" id="JACYTO010000001">
    <property type="protein sequence ID" value="MBD8501876.1"/>
    <property type="molecule type" value="Genomic_DNA"/>
</dbReference>
<protein>
    <submittedName>
        <fullName evidence="1">Uncharacterized protein</fullName>
    </submittedName>
</protein>
<organism evidence="1 2">
    <name type="scientific">Thauera sedimentorum</name>
    <dbReference type="NCBI Taxonomy" id="2767595"/>
    <lineage>
        <taxon>Bacteria</taxon>
        <taxon>Pseudomonadati</taxon>
        <taxon>Pseudomonadota</taxon>
        <taxon>Betaproteobacteria</taxon>
        <taxon>Rhodocyclales</taxon>
        <taxon>Zoogloeaceae</taxon>
        <taxon>Thauera</taxon>
    </lineage>
</organism>
<keyword evidence="2" id="KW-1185">Reference proteome</keyword>
<proteinExistence type="predicted"/>
<accession>A0ABR9B9J1</accession>
<comment type="caution">
    <text evidence="1">The sequence shown here is derived from an EMBL/GenBank/DDBJ whole genome shotgun (WGS) entry which is preliminary data.</text>
</comment>
<evidence type="ECO:0000313" key="1">
    <source>
        <dbReference type="EMBL" id="MBD8501876.1"/>
    </source>
</evidence>
<reference evidence="2" key="1">
    <citation type="submission" date="2023-07" db="EMBL/GenBank/DDBJ databases">
        <title>Thauera sp. CAU 1555 isolated from sand of Yaerae Beach.</title>
        <authorList>
            <person name="Kim W."/>
        </authorList>
    </citation>
    <scope>NUCLEOTIDE SEQUENCE [LARGE SCALE GENOMIC DNA]</scope>
    <source>
        <strain evidence="2">CAU 1555</strain>
    </source>
</reference>
<sequence>MAVPLRLHQFRHAMLYSAMSGFQRLAGTKADFGCGDVAGLAGFVQGGNISTLIRLAVASMPPLQPLRNRRRRGSRQTVAPGYLLAAFDCV</sequence>
<evidence type="ECO:0000313" key="2">
    <source>
        <dbReference type="Proteomes" id="UP000603602"/>
    </source>
</evidence>
<name>A0ABR9B9J1_9RHOO</name>
<dbReference type="RefSeq" id="WP_187716694.1">
    <property type="nucleotide sequence ID" value="NZ_JACTAH010000001.1"/>
</dbReference>
<dbReference type="Proteomes" id="UP000603602">
    <property type="component" value="Unassembled WGS sequence"/>
</dbReference>